<accession>A0A645EZI7</accession>
<dbReference type="EMBL" id="VSSQ01051712">
    <property type="protein sequence ID" value="MPN05804.1"/>
    <property type="molecule type" value="Genomic_DNA"/>
</dbReference>
<feature type="transmembrane region" description="Helical" evidence="1">
    <location>
        <begin position="52"/>
        <end position="70"/>
    </location>
</feature>
<keyword evidence="1" id="KW-0472">Membrane</keyword>
<comment type="caution">
    <text evidence="2">The sequence shown here is derived from an EMBL/GenBank/DDBJ whole genome shotgun (WGS) entry which is preliminary data.</text>
</comment>
<evidence type="ECO:0000313" key="2">
    <source>
        <dbReference type="EMBL" id="MPN05804.1"/>
    </source>
</evidence>
<name>A0A645EZI7_9ZZZZ</name>
<organism evidence="2">
    <name type="scientific">bioreactor metagenome</name>
    <dbReference type="NCBI Taxonomy" id="1076179"/>
    <lineage>
        <taxon>unclassified sequences</taxon>
        <taxon>metagenomes</taxon>
        <taxon>ecological metagenomes</taxon>
    </lineage>
</organism>
<feature type="transmembrane region" description="Helical" evidence="1">
    <location>
        <begin position="82"/>
        <end position="103"/>
    </location>
</feature>
<sequence length="105" mass="11847">MTLSLAAMIYLLFRGNDVHPLVRLGLVWLWLIQICFFVLFNIRFPYGCTMDFRYIVPTVIVGAIALSLALERIKRKHTTTGNLVFAVGVAAVTAYSVVSMLFYTL</sequence>
<keyword evidence="1" id="KW-0812">Transmembrane</keyword>
<feature type="transmembrane region" description="Helical" evidence="1">
    <location>
        <begin position="21"/>
        <end position="40"/>
    </location>
</feature>
<evidence type="ECO:0000256" key="1">
    <source>
        <dbReference type="SAM" id="Phobius"/>
    </source>
</evidence>
<gene>
    <name evidence="2" type="ORF">SDC9_153057</name>
</gene>
<dbReference type="AlphaFoldDB" id="A0A645EZI7"/>
<protein>
    <submittedName>
        <fullName evidence="2">Uncharacterized protein</fullName>
    </submittedName>
</protein>
<proteinExistence type="predicted"/>
<reference evidence="2" key="1">
    <citation type="submission" date="2019-08" db="EMBL/GenBank/DDBJ databases">
        <authorList>
            <person name="Kucharzyk K."/>
            <person name="Murdoch R.W."/>
            <person name="Higgins S."/>
            <person name="Loffler F."/>
        </authorList>
    </citation>
    <scope>NUCLEOTIDE SEQUENCE</scope>
</reference>
<keyword evidence="1" id="KW-1133">Transmembrane helix</keyword>